<dbReference type="EMBL" id="CM024791">
    <property type="protein sequence ID" value="KAG8003804.1"/>
    <property type="molecule type" value="Genomic_DNA"/>
</dbReference>
<accession>A0ACB7EP06</accession>
<gene>
    <name evidence="1" type="primary">PGBD3</name>
    <name evidence="1" type="ORF">GBF38_007785</name>
</gene>
<dbReference type="Proteomes" id="UP000805704">
    <property type="component" value="Chromosome 3"/>
</dbReference>
<evidence type="ECO:0000313" key="1">
    <source>
        <dbReference type="EMBL" id="KAG8003804.1"/>
    </source>
</evidence>
<evidence type="ECO:0000313" key="2">
    <source>
        <dbReference type="Proteomes" id="UP000805704"/>
    </source>
</evidence>
<keyword evidence="2" id="KW-1185">Reference proteome</keyword>
<reference evidence="1" key="1">
    <citation type="submission" date="2020-04" db="EMBL/GenBank/DDBJ databases">
        <title>A chromosome-scale assembly and high-density genetic map of the yellow drum (Nibea albiflora) genome.</title>
        <authorList>
            <person name="Xu D."/>
            <person name="Zhang W."/>
            <person name="Chen R."/>
            <person name="Tan P."/>
            <person name="Wang L."/>
            <person name="Song H."/>
            <person name="Tian L."/>
            <person name="Zhu Q."/>
            <person name="Wang B."/>
        </authorList>
    </citation>
    <scope>NUCLEOTIDE SEQUENCE</scope>
    <source>
        <strain evidence="1">ZJHYS-2018</strain>
    </source>
</reference>
<proteinExistence type="predicted"/>
<name>A0ACB7EP06_NIBAL</name>
<comment type="caution">
    <text evidence="1">The sequence shown here is derived from an EMBL/GenBank/DDBJ whole genome shotgun (WGS) entry which is preliminary data.</text>
</comment>
<organism evidence="1 2">
    <name type="scientific">Nibea albiflora</name>
    <name type="common">Yellow drum</name>
    <name type="synonym">Corvina albiflora</name>
    <dbReference type="NCBI Taxonomy" id="240163"/>
    <lineage>
        <taxon>Eukaryota</taxon>
        <taxon>Metazoa</taxon>
        <taxon>Chordata</taxon>
        <taxon>Craniata</taxon>
        <taxon>Vertebrata</taxon>
        <taxon>Euteleostomi</taxon>
        <taxon>Actinopterygii</taxon>
        <taxon>Neopterygii</taxon>
        <taxon>Teleostei</taxon>
        <taxon>Neoteleostei</taxon>
        <taxon>Acanthomorphata</taxon>
        <taxon>Eupercaria</taxon>
        <taxon>Sciaenidae</taxon>
        <taxon>Nibea</taxon>
    </lineage>
</organism>
<protein>
    <submittedName>
        <fullName evidence="1">PiggyBac transposable element-derived protein 3</fullName>
    </submittedName>
</protein>
<sequence>MASTVYGKDPEDICSRWSNKDKGHVQVRRPAVIREHDDNMGGVDLCDRMLSFYRMSTMTKKWTSHVMTHFFDDANTNAWIQYKFDSTLTSNCTWLKSCWIALHLMTAVKTVRKSISQQPKQGSYNQSHLYAGQEPGTCQR</sequence>